<dbReference type="EMBL" id="JBHRYQ010000001">
    <property type="protein sequence ID" value="MFC3810039.1"/>
    <property type="molecule type" value="Genomic_DNA"/>
</dbReference>
<proteinExistence type="predicted"/>
<evidence type="ECO:0000313" key="3">
    <source>
        <dbReference type="Proteomes" id="UP001595616"/>
    </source>
</evidence>
<comment type="caution">
    <text evidence="2">The sequence shown here is derived from an EMBL/GenBank/DDBJ whole genome shotgun (WGS) entry which is preliminary data.</text>
</comment>
<keyword evidence="1" id="KW-0812">Transmembrane</keyword>
<evidence type="ECO:0000313" key="2">
    <source>
        <dbReference type="EMBL" id="MFC3810039.1"/>
    </source>
</evidence>
<keyword evidence="3" id="KW-1185">Reference proteome</keyword>
<dbReference type="Proteomes" id="UP001595616">
    <property type="component" value="Unassembled WGS sequence"/>
</dbReference>
<organism evidence="2 3">
    <name type="scientific">Lacihabitans lacunae</name>
    <dbReference type="NCBI Taxonomy" id="1028214"/>
    <lineage>
        <taxon>Bacteria</taxon>
        <taxon>Pseudomonadati</taxon>
        <taxon>Bacteroidota</taxon>
        <taxon>Cytophagia</taxon>
        <taxon>Cytophagales</taxon>
        <taxon>Leadbetterellaceae</taxon>
        <taxon>Lacihabitans</taxon>
    </lineage>
</organism>
<keyword evidence="1" id="KW-1133">Transmembrane helix</keyword>
<protein>
    <submittedName>
        <fullName evidence="2">Uncharacterized protein</fullName>
    </submittedName>
</protein>
<reference evidence="3" key="1">
    <citation type="journal article" date="2019" name="Int. J. Syst. Evol. Microbiol.">
        <title>The Global Catalogue of Microorganisms (GCM) 10K type strain sequencing project: providing services to taxonomists for standard genome sequencing and annotation.</title>
        <authorList>
            <consortium name="The Broad Institute Genomics Platform"/>
            <consortium name="The Broad Institute Genome Sequencing Center for Infectious Disease"/>
            <person name="Wu L."/>
            <person name="Ma J."/>
        </authorList>
    </citation>
    <scope>NUCLEOTIDE SEQUENCE [LARGE SCALE GENOMIC DNA]</scope>
    <source>
        <strain evidence="3">CECT 7956</strain>
    </source>
</reference>
<keyword evidence="1" id="KW-0472">Membrane</keyword>
<evidence type="ECO:0000256" key="1">
    <source>
        <dbReference type="SAM" id="Phobius"/>
    </source>
</evidence>
<sequence>MNIEENKIKHPFKTPEGYFDNLEDQILSEINLAKISKKEVFKTPDDFFSKLESEILSKTVEKPTLTVTHRNYSWKYIRVAAASLVFAGMGYLFYANTQEPKNDLAEISSDDIVLYLATQPISMTDIAQNLDDKTVENLDLNMIPNSIEITENDLILLTDENEI</sequence>
<feature type="transmembrane region" description="Helical" evidence="1">
    <location>
        <begin position="76"/>
        <end position="94"/>
    </location>
</feature>
<gene>
    <name evidence="2" type="ORF">ACFOOI_05195</name>
</gene>
<dbReference type="RefSeq" id="WP_379835804.1">
    <property type="nucleotide sequence ID" value="NZ_JBHRYQ010000001.1"/>
</dbReference>
<accession>A0ABV7YRQ7</accession>
<name>A0ABV7YRQ7_9BACT</name>